<dbReference type="InterPro" id="IPR000614">
    <property type="entry name" value="FRMsr_CS"/>
</dbReference>
<dbReference type="FunFam" id="3.30.450.40:FF:000008">
    <property type="entry name" value="GAF domain-containing proteins"/>
    <property type="match status" value="1"/>
</dbReference>
<reference evidence="3 4" key="1">
    <citation type="submission" date="2019-09" db="EMBL/GenBank/DDBJ databases">
        <authorList>
            <person name="Depoorter E."/>
        </authorList>
    </citation>
    <scope>NUCLEOTIDE SEQUENCE [LARGE SCALE GENOMIC DNA]</scope>
    <source>
        <strain evidence="3">R-15945</strain>
    </source>
</reference>
<dbReference type="SMART" id="SM00065">
    <property type="entry name" value="GAF"/>
    <property type="match status" value="1"/>
</dbReference>
<dbReference type="Pfam" id="PF01590">
    <property type="entry name" value="GAF"/>
    <property type="match status" value="1"/>
</dbReference>
<accession>A0A6P2RRC0</accession>
<proteinExistence type="inferred from homology"/>
<dbReference type="GO" id="GO:0033745">
    <property type="term" value="F:L-methionine-(R)-S-oxide reductase activity"/>
    <property type="evidence" value="ECO:0007669"/>
    <property type="project" value="TreeGrafter"/>
</dbReference>
<dbReference type="PROSITE" id="PS01320">
    <property type="entry name" value="UPF0067"/>
    <property type="match status" value="1"/>
</dbReference>
<evidence type="ECO:0000313" key="4">
    <source>
        <dbReference type="Proteomes" id="UP000494174"/>
    </source>
</evidence>
<organism evidence="3 4">
    <name type="scientific">Burkholderia lata (strain ATCC 17760 / DSM 23089 / LMG 22485 / NCIMB 9086 / R18194 / 383)</name>
    <dbReference type="NCBI Taxonomy" id="482957"/>
    <lineage>
        <taxon>Bacteria</taxon>
        <taxon>Pseudomonadati</taxon>
        <taxon>Pseudomonadota</taxon>
        <taxon>Betaproteobacteria</taxon>
        <taxon>Burkholderiales</taxon>
        <taxon>Burkholderiaceae</taxon>
        <taxon>Burkholderia</taxon>
        <taxon>Burkholderia cepacia complex</taxon>
    </lineage>
</organism>
<dbReference type="InterPro" id="IPR029016">
    <property type="entry name" value="GAF-like_dom_sf"/>
</dbReference>
<name>A0A6P2RRC0_BURL3</name>
<comment type="similarity">
    <text evidence="1">Belongs to the free Met sulfoxide reductase family.</text>
</comment>
<evidence type="ECO:0000256" key="1">
    <source>
        <dbReference type="ARBA" id="ARBA00038454"/>
    </source>
</evidence>
<sequence>MHDRALQTMRACRRLRYAHRAFHNPDRFPAMFTLSNDPNASKAAQYATLVEQARALVESERDLTANAANFSALVYHSLDRLNWAGFYFFDGTELVVGPFQGKPACVRIALGKGVCGTAAQTRETQVVRDVHDFPGHIACDAASESEIVVPLVAADGTLIGVWDVDSPVAARFDEEDRQGMEALCRVFVESVWQKARG</sequence>
<dbReference type="GO" id="GO:0005829">
    <property type="term" value="C:cytosol"/>
    <property type="evidence" value="ECO:0007669"/>
    <property type="project" value="TreeGrafter"/>
</dbReference>
<dbReference type="Gene3D" id="3.30.450.40">
    <property type="match status" value="1"/>
</dbReference>
<dbReference type="InterPro" id="IPR051330">
    <property type="entry name" value="Phosphatase_reg/MetRdx"/>
</dbReference>
<evidence type="ECO:0000313" key="3">
    <source>
        <dbReference type="EMBL" id="VWC34289.1"/>
    </source>
</evidence>
<dbReference type="Proteomes" id="UP000494174">
    <property type="component" value="Unassembled WGS sequence"/>
</dbReference>
<feature type="domain" description="GAF" evidence="2">
    <location>
        <begin position="48"/>
        <end position="196"/>
    </location>
</feature>
<dbReference type="InterPro" id="IPR003018">
    <property type="entry name" value="GAF"/>
</dbReference>
<dbReference type="AlphaFoldDB" id="A0A6P2RRC0"/>
<dbReference type="SUPFAM" id="SSF55781">
    <property type="entry name" value="GAF domain-like"/>
    <property type="match status" value="1"/>
</dbReference>
<protein>
    <submittedName>
        <fullName evidence="3">Putative GAF sensor protein</fullName>
    </submittedName>
</protein>
<dbReference type="EMBL" id="CABVPU010000037">
    <property type="protein sequence ID" value="VWC34289.1"/>
    <property type="molecule type" value="Genomic_DNA"/>
</dbReference>
<evidence type="ECO:0000259" key="2">
    <source>
        <dbReference type="SMART" id="SM00065"/>
    </source>
</evidence>
<gene>
    <name evidence="3" type="ORF">BLA15945_06634</name>
</gene>
<dbReference type="PANTHER" id="PTHR21021:SF15">
    <property type="entry name" value="FREE METHIONINE-R-SULFOXIDE REDUCTASE"/>
    <property type="match status" value="1"/>
</dbReference>
<dbReference type="PANTHER" id="PTHR21021">
    <property type="entry name" value="GAF/PUTATIVE CYTOSKELETAL PROTEIN"/>
    <property type="match status" value="1"/>
</dbReference>